<comment type="function">
    <text evidence="1 11">Essential for recycling GMP and indirectly, cGMP.</text>
</comment>
<dbReference type="GO" id="GO:0005524">
    <property type="term" value="F:ATP binding"/>
    <property type="evidence" value="ECO:0007669"/>
    <property type="project" value="UniProtKB-UniRule"/>
</dbReference>
<keyword evidence="11" id="KW-0963">Cytoplasm</keyword>
<dbReference type="InterPro" id="IPR027417">
    <property type="entry name" value="P-loop_NTPase"/>
</dbReference>
<dbReference type="InterPro" id="IPR020590">
    <property type="entry name" value="Guanylate_kinase_CS"/>
</dbReference>
<gene>
    <name evidence="11" type="primary">gmk</name>
    <name evidence="13" type="ORF">B5766_12255</name>
</gene>
<keyword evidence="5 11" id="KW-0808">Transferase</keyword>
<evidence type="ECO:0000256" key="1">
    <source>
        <dbReference type="ARBA" id="ARBA00003531"/>
    </source>
</evidence>
<dbReference type="GO" id="GO:0005829">
    <property type="term" value="C:cytosol"/>
    <property type="evidence" value="ECO:0007669"/>
    <property type="project" value="TreeGrafter"/>
</dbReference>
<dbReference type="PANTHER" id="PTHR23117">
    <property type="entry name" value="GUANYLATE KINASE-RELATED"/>
    <property type="match status" value="1"/>
</dbReference>
<dbReference type="EC" id="2.7.4.8" evidence="3 11"/>
<evidence type="ECO:0000256" key="4">
    <source>
        <dbReference type="ARBA" id="ARBA00016296"/>
    </source>
</evidence>
<comment type="subcellular location">
    <subcellularLocation>
        <location evidence="11">Cytoplasm</location>
    </subcellularLocation>
</comment>
<protein>
    <recommendedName>
        <fullName evidence="4 11">Guanylate kinase</fullName>
        <ecNumber evidence="3 11">2.7.4.8</ecNumber>
    </recommendedName>
    <alternativeName>
        <fullName evidence="9 11">GMP kinase</fullName>
    </alternativeName>
</protein>
<dbReference type="Gene3D" id="3.40.50.300">
    <property type="entry name" value="P-loop containing nucleotide triphosphate hydrolases"/>
    <property type="match status" value="1"/>
</dbReference>
<evidence type="ECO:0000256" key="8">
    <source>
        <dbReference type="ARBA" id="ARBA00022840"/>
    </source>
</evidence>
<evidence type="ECO:0000256" key="6">
    <source>
        <dbReference type="ARBA" id="ARBA00022741"/>
    </source>
</evidence>
<accession>A0A2A6FMV0</accession>
<dbReference type="InterPro" id="IPR055201">
    <property type="entry name" value="IHF-like_H2TH"/>
</dbReference>
<dbReference type="PROSITE" id="PS50052">
    <property type="entry name" value="GUANYLATE_KINASE_2"/>
    <property type="match status" value="1"/>
</dbReference>
<comment type="catalytic activity">
    <reaction evidence="10 11">
        <text>GMP + ATP = GDP + ADP</text>
        <dbReference type="Rhea" id="RHEA:20780"/>
        <dbReference type="ChEBI" id="CHEBI:30616"/>
        <dbReference type="ChEBI" id="CHEBI:58115"/>
        <dbReference type="ChEBI" id="CHEBI:58189"/>
        <dbReference type="ChEBI" id="CHEBI:456216"/>
        <dbReference type="EC" id="2.7.4.8"/>
    </reaction>
</comment>
<keyword evidence="8 11" id="KW-0067">ATP-binding</keyword>
<dbReference type="AlphaFoldDB" id="A0A2A6FMV0"/>
<dbReference type="Pfam" id="PF00625">
    <property type="entry name" value="Guanylate_kin"/>
    <property type="match status" value="1"/>
</dbReference>
<name>A0A2A6FMV0_9MICO</name>
<dbReference type="NCBIfam" id="NF041260">
    <property type="entry name" value="actino_IHF"/>
    <property type="match status" value="1"/>
</dbReference>
<dbReference type="Pfam" id="PF22525">
    <property type="entry name" value="H2TH_5"/>
    <property type="match status" value="1"/>
</dbReference>
<dbReference type="FunFam" id="3.30.63.10:FF:000002">
    <property type="entry name" value="Guanylate kinase 1"/>
    <property type="match status" value="1"/>
</dbReference>
<dbReference type="InterPro" id="IPR047806">
    <property type="entry name" value="IHF_actinobact"/>
</dbReference>
<proteinExistence type="inferred from homology"/>
<evidence type="ECO:0000256" key="11">
    <source>
        <dbReference type="HAMAP-Rule" id="MF_00328"/>
    </source>
</evidence>
<evidence type="ECO:0000256" key="5">
    <source>
        <dbReference type="ARBA" id="ARBA00022679"/>
    </source>
</evidence>
<keyword evidence="7 11" id="KW-0418">Kinase</keyword>
<evidence type="ECO:0000313" key="14">
    <source>
        <dbReference type="Proteomes" id="UP000219994"/>
    </source>
</evidence>
<sequence>MSEQTNHRATGLPVVDRAAGLQAAVAARRARAAVKAVVASRQRTPIDVLRGATREPGSAEGTLRVSDLLRAIPGIGVTKVERIMTELDISPVKRLGGLGQRQQRSLHLFLRTWAAQHGGCAGQLTVLAGPTAVGKGTVSVYIRQNYPEVSISISATTRLPRPGEVEGKTYFFVDDAEFDRMIREGELLEWATVHNAYRYGTPREPVESALAAGQRVLLEIDIQGARSVRQVMPEASFIFLLPPTWEELVRRLTGRGTESTEEQMQRLRSAEVELAAVTEFDFRVVNKDVATAAREVVDLMG</sequence>
<dbReference type="InterPro" id="IPR008145">
    <property type="entry name" value="GK/Ca_channel_bsu"/>
</dbReference>
<dbReference type="Gene3D" id="3.30.63.10">
    <property type="entry name" value="Guanylate Kinase phosphate binding domain"/>
    <property type="match status" value="1"/>
</dbReference>
<feature type="domain" description="Guanylate kinase-like" evidence="12">
    <location>
        <begin position="122"/>
        <end position="301"/>
    </location>
</feature>
<dbReference type="Proteomes" id="UP000219994">
    <property type="component" value="Unassembled WGS sequence"/>
</dbReference>
<evidence type="ECO:0000256" key="10">
    <source>
        <dbReference type="ARBA" id="ARBA00048594"/>
    </source>
</evidence>
<dbReference type="SUPFAM" id="SSF52540">
    <property type="entry name" value="P-loop containing nucleoside triphosphate hydrolases"/>
    <property type="match status" value="1"/>
</dbReference>
<keyword evidence="6 11" id="KW-0547">Nucleotide-binding</keyword>
<reference evidence="14" key="1">
    <citation type="submission" date="2017-03" db="EMBL/GenBank/DDBJ databases">
        <authorList>
            <person name="Lund M.B."/>
        </authorList>
    </citation>
    <scope>NUCLEOTIDE SEQUENCE [LARGE SCALE GENOMIC DNA]</scope>
</reference>
<evidence type="ECO:0000256" key="3">
    <source>
        <dbReference type="ARBA" id="ARBA00012961"/>
    </source>
</evidence>
<comment type="similarity">
    <text evidence="2 11">Belongs to the guanylate kinase family.</text>
</comment>
<dbReference type="PANTHER" id="PTHR23117:SF13">
    <property type="entry name" value="GUANYLATE KINASE"/>
    <property type="match status" value="1"/>
</dbReference>
<dbReference type="InterPro" id="IPR017665">
    <property type="entry name" value="Guanylate_kinase"/>
</dbReference>
<dbReference type="NCBIfam" id="TIGR03263">
    <property type="entry name" value="guanyl_kin"/>
    <property type="match status" value="1"/>
</dbReference>
<evidence type="ECO:0000256" key="7">
    <source>
        <dbReference type="ARBA" id="ARBA00022777"/>
    </source>
</evidence>
<dbReference type="SMART" id="SM00072">
    <property type="entry name" value="GuKc"/>
    <property type="match status" value="1"/>
</dbReference>
<dbReference type="GO" id="GO:0004385">
    <property type="term" value="F:GMP kinase activity"/>
    <property type="evidence" value="ECO:0007669"/>
    <property type="project" value="UniProtKB-UniRule"/>
</dbReference>
<dbReference type="PROSITE" id="PS00856">
    <property type="entry name" value="GUANYLATE_KINASE_1"/>
    <property type="match status" value="1"/>
</dbReference>
<organism evidence="13 14">
    <name type="scientific">Candidatus Lumbricidiphila eiseniae</name>
    <dbReference type="NCBI Taxonomy" id="1969409"/>
    <lineage>
        <taxon>Bacteria</taxon>
        <taxon>Bacillati</taxon>
        <taxon>Actinomycetota</taxon>
        <taxon>Actinomycetes</taxon>
        <taxon>Micrococcales</taxon>
        <taxon>Microbacteriaceae</taxon>
        <taxon>Candidatus Lumbricidiphila</taxon>
    </lineage>
</organism>
<feature type="binding site" evidence="11">
    <location>
        <begin position="129"/>
        <end position="136"/>
    </location>
    <ligand>
        <name>ATP</name>
        <dbReference type="ChEBI" id="CHEBI:30616"/>
    </ligand>
</feature>
<dbReference type="EMBL" id="NAEP01000059">
    <property type="protein sequence ID" value="PDQ34215.1"/>
    <property type="molecule type" value="Genomic_DNA"/>
</dbReference>
<dbReference type="HAMAP" id="MF_00328">
    <property type="entry name" value="Guanylate_kinase"/>
    <property type="match status" value="1"/>
</dbReference>
<comment type="caution">
    <text evidence="13">The sequence shown here is derived from an EMBL/GenBank/DDBJ whole genome shotgun (WGS) entry which is preliminary data.</text>
</comment>
<evidence type="ECO:0000256" key="2">
    <source>
        <dbReference type="ARBA" id="ARBA00005790"/>
    </source>
</evidence>
<dbReference type="CDD" id="cd00071">
    <property type="entry name" value="GMPK"/>
    <property type="match status" value="1"/>
</dbReference>
<evidence type="ECO:0000313" key="13">
    <source>
        <dbReference type="EMBL" id="PDQ34215.1"/>
    </source>
</evidence>
<evidence type="ECO:0000259" key="12">
    <source>
        <dbReference type="PROSITE" id="PS50052"/>
    </source>
</evidence>
<dbReference type="InterPro" id="IPR008144">
    <property type="entry name" value="Guanylate_kin-like_dom"/>
</dbReference>
<dbReference type="Gene3D" id="1.10.8.50">
    <property type="match status" value="1"/>
</dbReference>
<evidence type="ECO:0000256" key="9">
    <source>
        <dbReference type="ARBA" id="ARBA00030128"/>
    </source>
</evidence>